<proteinExistence type="predicted"/>
<evidence type="ECO:0000313" key="1">
    <source>
        <dbReference type="EMBL" id="CAG6659542.1"/>
    </source>
</evidence>
<accession>A0A8D8S170</accession>
<dbReference type="EMBL" id="HBUF01194545">
    <property type="protein sequence ID" value="CAG6659542.1"/>
    <property type="molecule type" value="Transcribed_RNA"/>
</dbReference>
<sequence length="140" mass="16044">MTQTDRVMTQVDLALLEVMMQTDLILLEVMTQTDLVLLEVMMEVDNLVMMQADNLVMMQVDRVTTRADQIMLHQGVLKEADLVMLQVPPLMTLIDPFMVEILRILVQMYLVAEGFLISTLVYQPMSKRLVRIELSMILSG</sequence>
<reference evidence="1" key="1">
    <citation type="submission" date="2021-05" db="EMBL/GenBank/DDBJ databases">
        <authorList>
            <person name="Alioto T."/>
            <person name="Alioto T."/>
            <person name="Gomez Garrido J."/>
        </authorList>
    </citation>
    <scope>NUCLEOTIDE SEQUENCE</scope>
</reference>
<name>A0A8D8S170_9HEMI</name>
<protein>
    <submittedName>
        <fullName evidence="1">Uncharacterized protein</fullName>
    </submittedName>
</protein>
<organism evidence="1">
    <name type="scientific">Cacopsylla melanoneura</name>
    <dbReference type="NCBI Taxonomy" id="428564"/>
    <lineage>
        <taxon>Eukaryota</taxon>
        <taxon>Metazoa</taxon>
        <taxon>Ecdysozoa</taxon>
        <taxon>Arthropoda</taxon>
        <taxon>Hexapoda</taxon>
        <taxon>Insecta</taxon>
        <taxon>Pterygota</taxon>
        <taxon>Neoptera</taxon>
        <taxon>Paraneoptera</taxon>
        <taxon>Hemiptera</taxon>
        <taxon>Sternorrhyncha</taxon>
        <taxon>Psylloidea</taxon>
        <taxon>Psyllidae</taxon>
        <taxon>Psyllinae</taxon>
        <taxon>Cacopsylla</taxon>
    </lineage>
</organism>
<dbReference type="AlphaFoldDB" id="A0A8D8S170"/>